<keyword evidence="18 33" id="KW-0946">Virion</keyword>
<organism evidence="38">
    <name type="scientific">Human immunodeficiency virus type 1</name>
    <name type="common">HIV-1</name>
    <dbReference type="NCBI Taxonomy" id="11676"/>
    <lineage>
        <taxon>Viruses</taxon>
        <taxon>Riboviria</taxon>
        <taxon>Pararnavirae</taxon>
        <taxon>Artverviricota</taxon>
        <taxon>Revtraviricetes</taxon>
        <taxon>Ortervirales</taxon>
        <taxon>Retroviridae</taxon>
        <taxon>Orthoretrovirinae</taxon>
        <taxon>Lentivirus</taxon>
        <taxon>Lentivirus humimdef1</taxon>
    </lineage>
</organism>
<keyword evidence="13 33" id="KW-0165">Cleavage on pair of basic residues</keyword>
<dbReference type="Pfam" id="PF00517">
    <property type="entry name" value="GP41"/>
    <property type="match status" value="1"/>
</dbReference>
<evidence type="ECO:0000256" key="33">
    <source>
        <dbReference type="HAMAP-Rule" id="MF_04083"/>
    </source>
</evidence>
<evidence type="ECO:0000256" key="11">
    <source>
        <dbReference type="ARBA" id="ARBA00022581"/>
    </source>
</evidence>
<feature type="domain" description="Human immunodeficiency virus 1 envelope glycoprotein Gp120" evidence="36">
    <location>
        <begin position="146"/>
        <end position="512"/>
    </location>
</feature>
<comment type="subunit">
    <text evidence="33">The mature envelope protein (Env) consists of a homotrimer of non-covalently associated gp120-gp41 heterodimers. The resulting complex protrudes from the virus surface as a spike. There seems to be as few as 10 spikes on the average virion. Surface protein gp120 interacts with host CD4, CCR5 and CXCR4. Gp120 also interacts with the C-type lectins CD209/DC-SIGN and CLEC4M/DC-SIGNR (collectively referred to as DC-SIGN(R)). Gp120 and gp41 interact with GalCer. Gp120 interacts with host ITGA4/ITGB7 complex; on CD4+ T-cells, this interaction results in rapid activation of integrin ITGAL/LFA-1, which facilitates efficient cell-to-cell spreading of HIV-1. Gp120 interacts with cell-associated heparan sulfate; this interaction increases virus infectivity on permissive cells and may be involved in infection of CD4- cells.</text>
</comment>
<comment type="PTM">
    <text evidence="33">Palmitoylation of the transmembrane protein and of Env polyprotein (prior to its proteolytic cleavage) is essential for their association with host cell membrane lipid rafts. Palmitoylation is therefore required for envelope trafficking to classical lipid rafts, but not for viral replication.</text>
</comment>
<evidence type="ECO:0000256" key="30">
    <source>
        <dbReference type="ARBA" id="ARBA00023288"/>
    </source>
</evidence>
<keyword evidence="21 33" id="KW-1164">Virus endocytosis by host</keyword>
<dbReference type="InterPro" id="IPR000328">
    <property type="entry name" value="GP41-like"/>
</dbReference>
<dbReference type="FunFam" id="2.170.40.20:FF:000001">
    <property type="entry name" value="Envelope glycoprotein gp160"/>
    <property type="match status" value="1"/>
</dbReference>
<keyword evidence="20 33" id="KW-0261">Viral envelope protein</keyword>
<dbReference type="GO" id="GO:0052031">
    <property type="term" value="P:symbiont-mediated perturbation of host defense response"/>
    <property type="evidence" value="ECO:0007669"/>
    <property type="project" value="UniProtKB-UniRule"/>
</dbReference>
<proteinExistence type="inferred from homology"/>
<dbReference type="GO" id="GO:1903911">
    <property type="term" value="P:positive regulation of receptor clustering"/>
    <property type="evidence" value="ECO:0007669"/>
    <property type="project" value="UniProtKB-UniRule"/>
</dbReference>
<comment type="domain">
    <text evidence="33 34">The 17 amino acids long immunosuppressive region is present in many retroviral envelope proteins. Synthetic peptides derived from this relatively conserved sequence inhibit immune function in vitro and in vivo.</text>
</comment>
<feature type="region of interest" description="V1" evidence="33">
    <location>
        <begin position="130"/>
        <end position="155"/>
    </location>
</feature>
<dbReference type="FunFam" id="2.170.40.20:FF:000003">
    <property type="entry name" value="Envelope glycoprotein gp160"/>
    <property type="match status" value="1"/>
</dbReference>
<evidence type="ECO:0000259" key="36">
    <source>
        <dbReference type="Pfam" id="PF00516"/>
    </source>
</evidence>
<feature type="short sequence motif" description="YXXL motif; contains endocytosis signal" evidence="33">
    <location>
        <begin position="713"/>
        <end position="716"/>
    </location>
</feature>
<comment type="caution">
    <text evidence="33 34">Lacks conserved residue(s) required for the propagation of feature annotation.</text>
</comment>
<evidence type="ECO:0000256" key="10">
    <source>
        <dbReference type="ARBA" id="ARBA00022570"/>
    </source>
</evidence>
<feature type="chain" id="PRO_5033170700" description="Envelope glycoprotein gp160" evidence="33">
    <location>
        <begin position="32"/>
        <end position="857"/>
    </location>
</feature>
<keyword evidence="14 33" id="KW-0812">Transmembrane</keyword>
<comment type="subcellular location">
    <subcellularLocation>
        <location evidence="3">Host cell membrane</location>
        <topology evidence="3">Peripheral membrane protein</topology>
    </subcellularLocation>
    <subcellularLocation>
        <location evidence="1">Host cell membrane</location>
        <topology evidence="1">Single-pass type I membrane protein</topology>
    </subcellularLocation>
    <subcellularLocation>
        <location evidence="2">Host endosome membrane</location>
        <topology evidence="2">Peripheral membrane protein</topology>
    </subcellularLocation>
    <subcellularLocation>
        <location evidence="5">Host endosome membrane</location>
        <topology evidence="5">Single-pass type I membrane protein</topology>
    </subcellularLocation>
    <subcellularLocation>
        <location evidence="6">Virion membrane</location>
        <topology evidence="6">Peripheral membrane protein</topology>
    </subcellularLocation>
    <subcellularLocation>
        <location evidence="4">Virion membrane</location>
        <topology evidence="4">Single-pass type I membrane protein</topology>
    </subcellularLocation>
</comment>
<dbReference type="GO" id="GO:0019031">
    <property type="term" value="C:viral envelope"/>
    <property type="evidence" value="ECO:0007669"/>
    <property type="project" value="UniProtKB-KW"/>
</dbReference>
<keyword evidence="26 33" id="KW-0564">Palmitate</keyword>
<evidence type="ECO:0000256" key="28">
    <source>
        <dbReference type="ARBA" id="ARBA00023180"/>
    </source>
</evidence>
<comment type="domain">
    <text evidence="33">The membrane proximal external region (MPER) present in gp41 is a tryptophan-rich region recognized by the antibodies 2F5, Z13, and 4E10. MPER seems to play a role in fusion.</text>
</comment>
<dbReference type="EMBL" id="MT794481">
    <property type="protein sequence ID" value="QQX42054.1"/>
    <property type="molecule type" value="Genomic_RNA"/>
</dbReference>
<dbReference type="GO" id="GO:0019062">
    <property type="term" value="P:virion attachment to host cell"/>
    <property type="evidence" value="ECO:0007669"/>
    <property type="project" value="UniProtKB-UniRule"/>
</dbReference>
<evidence type="ECO:0000256" key="9">
    <source>
        <dbReference type="ARBA" id="ARBA00022511"/>
    </source>
</evidence>
<evidence type="ECO:0000256" key="19">
    <source>
        <dbReference type="ARBA" id="ARBA00022870"/>
    </source>
</evidence>
<keyword evidence="23 33" id="KW-1039">Host endosome</keyword>
<keyword evidence="16 33" id="KW-0732">Signal</keyword>
<feature type="domain" description="Human immunodeficiency virus 1 envelope glycoprotein Gp120" evidence="36">
    <location>
        <begin position="34"/>
        <end position="145"/>
    </location>
</feature>
<evidence type="ECO:0000256" key="2">
    <source>
        <dbReference type="ARBA" id="ARBA00004433"/>
    </source>
</evidence>
<dbReference type="GO" id="GO:0044175">
    <property type="term" value="C:host cell endosome membrane"/>
    <property type="evidence" value="ECO:0007669"/>
    <property type="project" value="UniProtKB-SubCell"/>
</dbReference>
<evidence type="ECO:0000256" key="6">
    <source>
        <dbReference type="ARBA" id="ARBA00004650"/>
    </source>
</evidence>
<evidence type="ECO:0000256" key="18">
    <source>
        <dbReference type="ARBA" id="ARBA00022844"/>
    </source>
</evidence>
<evidence type="ECO:0000313" key="38">
    <source>
        <dbReference type="EMBL" id="QQX42054.1"/>
    </source>
</evidence>
<feature type="lipid moiety-binding region" description="S-palmitoyl cysteine; by host" evidence="33">
    <location>
        <position position="765"/>
    </location>
</feature>
<dbReference type="InterPro" id="IPR036377">
    <property type="entry name" value="Gp120_core_sf"/>
</dbReference>
<dbReference type="FunFam" id="1.20.5.490:FF:000001">
    <property type="entry name" value="Envelope glycoprotein gp160"/>
    <property type="match status" value="1"/>
</dbReference>
<feature type="short sequence motif" description="Di-leucine internalization motif" evidence="33">
    <location>
        <begin position="856"/>
        <end position="857"/>
    </location>
</feature>
<keyword evidence="28 33" id="KW-0325">Glycoprotein</keyword>
<dbReference type="GO" id="GO:0039654">
    <property type="term" value="P:fusion of virus membrane with host endosome membrane"/>
    <property type="evidence" value="ECO:0007669"/>
    <property type="project" value="UniProtKB-UniRule"/>
</dbReference>
<feature type="transmembrane region" description="Helical" evidence="34">
    <location>
        <begin position="20"/>
        <end position="41"/>
    </location>
</feature>
<evidence type="ECO:0000256" key="13">
    <source>
        <dbReference type="ARBA" id="ARBA00022685"/>
    </source>
</evidence>
<keyword evidence="17 33" id="KW-1161">Viral attachment to host cell</keyword>
<comment type="domain">
    <text evidence="33">The CD4-binding region is targeted by the antibody b12.</text>
</comment>
<feature type="region of interest" description="Fusion peptide" evidence="33">
    <location>
        <begin position="513"/>
        <end position="533"/>
    </location>
</feature>
<dbReference type="Gene3D" id="1.10.287.210">
    <property type="match status" value="1"/>
</dbReference>
<feature type="region of interest" description="Immunosuppression" evidence="33">
    <location>
        <begin position="575"/>
        <end position="593"/>
    </location>
</feature>
<dbReference type="FunFam" id="1.10.287.210:FF:000001">
    <property type="entry name" value="Envelope glycoprotein gp160"/>
    <property type="match status" value="1"/>
</dbReference>
<evidence type="ECO:0000256" key="1">
    <source>
        <dbReference type="ARBA" id="ARBA00004402"/>
    </source>
</evidence>
<dbReference type="HAMAP" id="MF_04083">
    <property type="entry name" value="HIV_ENV"/>
    <property type="match status" value="1"/>
</dbReference>
<dbReference type="GO" id="GO:0055036">
    <property type="term" value="C:virion membrane"/>
    <property type="evidence" value="ECO:0007669"/>
    <property type="project" value="UniProtKB-SubCell"/>
</dbReference>
<evidence type="ECO:0000256" key="4">
    <source>
        <dbReference type="ARBA" id="ARBA00004563"/>
    </source>
</evidence>
<feature type="chain" id="PRO_5033170698" description="Transmembrane protein gp41" evidence="33">
    <location>
        <begin position="513"/>
        <end position="857"/>
    </location>
</feature>
<sequence length="857" mass="97146">MTVMGIRKNYQHLWKWGTMLLGMLMICSALEQSWVTVYYGVPVWREANTTLFCASDAKAYDTEAHNVWATHACVPTDPNPQEVELENVTENFNMWKNNMVEQMHEDIISLWDQSLKPCVKLTPLCVTLNCTDKLRNDTRGNDTSTNGNWTGEIKNCSFNVTTSVRDKMQKVYALFYKLDVVPIDNNKNNTSYRLISCNTSVITQACPKVTFEPIPIHYCAPAGFALFKCREKDFNGTGPCTNVSTVQCTHGIRPVVSTQLLLNGSLSEGEVVIRSQNFSDNAKTIIVQLKEAVQITCTRPNNNTRKSITIGPGRAFYATGDVIGDIRQAHCNISATAWNNTLKQVVEKLRKQYNKTIAFQQPAGGDLEITMHSFICGGEFFYCNTSQLFNSTWNSTWNDTTGSNSTNGNNTITLPCRIKQIVNMWQEVGKAMYAPPIRGQIRCVSKITGLLLTRDGGINSNQSNTTETFRPGGGDMRDNWRSELYKYKVVKIEPLGVAPTKAKRRVVQREKRAVGLGALFLGFLSAAGSTMGAASLTLTVQARQLLSGIVQQQNNLLRAIEAQQHMLQLTVWGIKQLQARVLAVERYLRDQQLLGIWGCSGKLICTTTVPWNATWSNKTLDNIWNNMTWMDWDREIGNYTSYIYTLIEQAQNQQEKNEQELLELDKWASLWNWFDITSWLWYIKIFIMIVGGLIGLRIVFAVLSIVNRVRQGYSPLSFQTHLPVRRGPDGPEGTEEEGGERDRGRSGRLVSGFLPLIWDDLRSLCLFSYHRLRDLLLIVTRIVELLGRRGWEALKYGWNILQYWSQELKNSAISLLNTTAITVAEGTDRFIEVLIRVYRAILHIPTRIRQGLERCLL</sequence>
<keyword evidence="12 33" id="KW-1162">Viral penetration into host cytoplasm</keyword>
<reference evidence="38" key="1">
    <citation type="submission" date="2020-07" db="EMBL/GenBank/DDBJ databases">
        <authorList>
            <person name="Gondim M."/>
        </authorList>
    </citation>
    <scope>NUCLEOTIDE SEQUENCE</scope>
    <source>
        <strain evidence="38">MM33.10.SGS.4</strain>
    </source>
</reference>
<evidence type="ECO:0000256" key="16">
    <source>
        <dbReference type="ARBA" id="ARBA00022729"/>
    </source>
</evidence>
<feature type="region of interest" description="Disordered" evidence="35">
    <location>
        <begin position="720"/>
        <end position="745"/>
    </location>
</feature>
<feature type="topological domain" description="Cytoplasmic" evidence="33">
    <location>
        <begin position="707"/>
        <end position="857"/>
    </location>
</feature>
<dbReference type="SUPFAM" id="SSF58069">
    <property type="entry name" value="Virus ectodomain"/>
    <property type="match status" value="1"/>
</dbReference>
<evidence type="ECO:0000256" key="21">
    <source>
        <dbReference type="ARBA" id="ARBA00022890"/>
    </source>
</evidence>
<evidence type="ECO:0000256" key="26">
    <source>
        <dbReference type="ARBA" id="ARBA00023139"/>
    </source>
</evidence>
<keyword evidence="24 33" id="KW-0175">Coiled coil</keyword>
<dbReference type="InterPro" id="IPR000777">
    <property type="entry name" value="HIV1_Gp120"/>
</dbReference>
<evidence type="ECO:0000256" key="17">
    <source>
        <dbReference type="ARBA" id="ARBA00022804"/>
    </source>
</evidence>
<dbReference type="GO" id="GO:0020002">
    <property type="term" value="C:host cell plasma membrane"/>
    <property type="evidence" value="ECO:0007669"/>
    <property type="project" value="UniProtKB-SubCell"/>
</dbReference>
<feature type="region of interest" description="V4" evidence="33">
    <location>
        <begin position="383"/>
        <end position="416"/>
    </location>
</feature>
<evidence type="ECO:0000256" key="20">
    <source>
        <dbReference type="ARBA" id="ARBA00022879"/>
    </source>
</evidence>
<name>A0A887F9S9_HV1</name>
<feature type="disulfide bond" evidence="33">
    <location>
        <begin position="599"/>
        <end position="605"/>
    </location>
</feature>
<evidence type="ECO:0000256" key="29">
    <source>
        <dbReference type="ARBA" id="ARBA00023280"/>
    </source>
</evidence>
<comment type="subcellular location">
    <molecule>Transmembrane protein gp41</molecule>
    <subcellularLocation>
        <location evidence="33">Virion membrane</location>
        <topology evidence="33">Single-pass type I membrane protein</topology>
    </subcellularLocation>
    <subcellularLocation>
        <location evidence="33">Host cell membrane</location>
        <topology evidence="33">Single-pass type I membrane protein</topology>
    </subcellularLocation>
    <subcellularLocation>
        <location evidence="33">Host endosome membrane</location>
        <topology evidence="33">Single-pass type I membrane protein</topology>
    </subcellularLocation>
    <text evidence="33">It is probably concentrated at the site of budding and incorporated into the virions possibly by contacts between the cytoplasmic tail of Env and the N-terminus of Gag.</text>
</comment>
<evidence type="ECO:0000256" key="24">
    <source>
        <dbReference type="ARBA" id="ARBA00023054"/>
    </source>
</evidence>
<dbReference type="GO" id="GO:0019064">
    <property type="term" value="P:fusion of virus membrane with host plasma membrane"/>
    <property type="evidence" value="ECO:0007669"/>
    <property type="project" value="UniProtKB-UniRule"/>
</dbReference>
<feature type="disulfide bond" evidence="33">
    <location>
        <begin position="219"/>
        <end position="248"/>
    </location>
</feature>
<evidence type="ECO:0000256" key="31">
    <source>
        <dbReference type="ARBA" id="ARBA00023296"/>
    </source>
</evidence>
<comment type="PTM">
    <text evidence="33">Highly glycosylated by host. The high number of glycan on the protein is reffered to as 'glycan shield' because it contributes to hide protein sequence from adaptive immune system.</text>
</comment>
<keyword evidence="9 33" id="KW-1032">Host cell membrane</keyword>
<organismHost>
    <name type="scientific">Homo sapiens</name>
    <name type="common">Human</name>
    <dbReference type="NCBI Taxonomy" id="9606"/>
</organismHost>
<keyword evidence="7 33" id="KW-1168">Fusion of virus membrane with host membrane</keyword>
<keyword evidence="10 33" id="KW-1165">Clathrin-mediated endocytosis of virus by host</keyword>
<evidence type="ECO:0000256" key="32">
    <source>
        <dbReference type="ARBA" id="ARBA00062028"/>
    </source>
</evidence>
<reference evidence="38" key="2">
    <citation type="journal article" name="Sci. Transl. Med.">
        <title>Heightened resistance to host type 1 interferons characterizes HIV-1 at transmission and after antiretroviral therapy interruption.</title>
        <authorList>
            <person name="Gondim M.V.P."/>
            <person name="Sherrill-Mix S."/>
            <person name="Bibollet-Ruche F."/>
            <person name="Russell R.M."/>
            <person name="Trimboli S."/>
            <person name="Smith A.G."/>
            <person name="Li Y."/>
            <person name="Liu W."/>
            <person name="Avitto A.N."/>
            <person name="DeVoto J.C."/>
            <person name="Connell J."/>
            <person name="Fenton-May A.E."/>
            <person name="Pellegrino P."/>
            <person name="Williams I."/>
            <person name="Papasavvas E."/>
            <person name="Lorenzi J.C.C."/>
            <person name="Salantes D.B."/>
            <person name="Mampe F."/>
            <person name="Monroy M.A."/>
            <person name="Cohen Y.Z."/>
            <person name="Heath S."/>
            <person name="Saag M.S."/>
            <person name="Montaner L.J."/>
            <person name="Collman R.G."/>
            <person name="Siliciano J.M."/>
            <person name="Siliciano R.F."/>
            <person name="Plenderleith L.J."/>
            <person name="Sharp P.M."/>
            <person name="Caskey M."/>
            <person name="Nussenzweig M.C."/>
            <person name="Shaw G.M."/>
            <person name="Borrow P."/>
            <person name="Bar K.J."/>
            <person name="Hahn B.H."/>
        </authorList>
    </citation>
    <scope>NUCLEOTIDE SEQUENCE</scope>
    <source>
        <strain evidence="38">MM33.10.SGS.4</strain>
    </source>
</reference>
<evidence type="ECO:0000256" key="5">
    <source>
        <dbReference type="ARBA" id="ARBA00004578"/>
    </source>
</evidence>
<comment type="subcellular location">
    <molecule>Surface protein gp120</molecule>
    <subcellularLocation>
        <location evidence="33">Virion membrane</location>
        <topology evidence="33">Peripheral membrane protein</topology>
    </subcellularLocation>
    <subcellularLocation>
        <location evidence="33">Host cell membrane</location>
        <topology evidence="33">Peripheral membrane protein</topology>
    </subcellularLocation>
    <subcellularLocation>
        <location evidence="33">Host endosome membrane</location>
        <topology evidence="33">Single-pass type I membrane protein</topology>
    </subcellularLocation>
    <text evidence="33">The surface protein is not anchored to the viral envelope, but associates with the extravirion surface through its binding to TM. It is probably concentrated at the site of budding and incorporated into the virions possibly by contacts between the cytoplasmic tail of Env and the N-terminus of Gag.</text>
</comment>
<feature type="domain" description="Retroviral envelope protein GP41-like" evidence="37">
    <location>
        <begin position="531"/>
        <end position="720"/>
    </location>
</feature>
<feature type="region of interest" description="MPER; binding to GalCer" evidence="33">
    <location>
        <begin position="663"/>
        <end position="684"/>
    </location>
</feature>
<keyword evidence="8 33" id="KW-1170">Fusion of virus membrane with host endosomal membrane</keyword>
<dbReference type="SUPFAM" id="SSF56502">
    <property type="entry name" value="gp120 core"/>
    <property type="match status" value="2"/>
</dbReference>
<evidence type="ECO:0000256" key="22">
    <source>
        <dbReference type="ARBA" id="ARBA00022989"/>
    </source>
</evidence>
<keyword evidence="27 33" id="KW-1015">Disulfide bond</keyword>
<keyword evidence="19 33" id="KW-1043">Host membrane</keyword>
<evidence type="ECO:0000256" key="34">
    <source>
        <dbReference type="RuleBase" id="RU363095"/>
    </source>
</evidence>
<comment type="PTM">
    <text evidence="33">Specific enzymatic cleavages in vivo yield mature proteins. Envelope glycoproteins are synthesized as a inactive precursor that is heavily N-glycosylated and processed likely by host cell furin in the Golgi to yield the mature SU and TM proteins. The cleavage site between SU and TM requires the minimal sequence [KR]-X-[KR]-R. About 2 of the 9 disulfide bonds of gp41 are reduced by P4HB/PDI, following binding to CD4 receptor.</text>
</comment>
<dbReference type="Gene3D" id="2.170.40.20">
    <property type="entry name" value="Human immunodeficiency virus 1, Gp160, envelope glycoprotein"/>
    <property type="match status" value="2"/>
</dbReference>
<dbReference type="Pfam" id="PF00516">
    <property type="entry name" value="GP120"/>
    <property type="match status" value="2"/>
</dbReference>
<evidence type="ECO:0000259" key="37">
    <source>
        <dbReference type="Pfam" id="PF00517"/>
    </source>
</evidence>
<keyword evidence="15 33" id="KW-0053">Apoptosis</keyword>
<evidence type="ECO:0000256" key="8">
    <source>
        <dbReference type="ARBA" id="ARBA00022510"/>
    </source>
</evidence>
<comment type="function">
    <text evidence="33">Envelope glycoprotein gp160: Oligomerizes in the host endoplasmic reticulum into predominantly trimers. In a second time, gp160 transits in the host Golgi, where glycosylation is completed. The precursor is then proteolytically cleaved in the trans-Golgi and thereby activated by cellular furin or furin-like proteases to produce gp120 and gp41.</text>
</comment>
<dbReference type="GO" id="GO:0075512">
    <property type="term" value="P:clathrin-dependent endocytosis of virus by host cell"/>
    <property type="evidence" value="ECO:0007669"/>
    <property type="project" value="UniProtKB-UniRule"/>
</dbReference>
<dbReference type="GO" id="GO:0019082">
    <property type="term" value="P:viral protein processing"/>
    <property type="evidence" value="ECO:0007669"/>
    <property type="project" value="UniProtKB-UniRule"/>
</dbReference>
<keyword evidence="11 33" id="KW-0945">Host-virus interaction</keyword>
<evidence type="ECO:0000256" key="25">
    <source>
        <dbReference type="ARBA" id="ARBA00023136"/>
    </source>
</evidence>
<dbReference type="CDD" id="cd09909">
    <property type="entry name" value="HIV-1-like_HR1-HR2"/>
    <property type="match status" value="1"/>
</dbReference>
<evidence type="ECO:0000256" key="7">
    <source>
        <dbReference type="ARBA" id="ARBA00022506"/>
    </source>
</evidence>
<keyword evidence="25 33" id="KW-0472">Membrane</keyword>
<evidence type="ECO:0000256" key="35">
    <source>
        <dbReference type="SAM" id="MobiDB-lite"/>
    </source>
</evidence>
<evidence type="ECO:0000256" key="27">
    <source>
        <dbReference type="ARBA" id="ARBA00023157"/>
    </source>
</evidence>
<keyword evidence="29 33" id="KW-0899">Viral immunoevasion</keyword>
<evidence type="ECO:0000256" key="23">
    <source>
        <dbReference type="ARBA" id="ARBA00023046"/>
    </source>
</evidence>
<evidence type="ECO:0000256" key="15">
    <source>
        <dbReference type="ARBA" id="ARBA00022703"/>
    </source>
</evidence>
<evidence type="ECO:0000256" key="3">
    <source>
        <dbReference type="ARBA" id="ARBA00004505"/>
    </source>
</evidence>
<gene>
    <name evidence="33 38" type="primary">env</name>
</gene>
<feature type="region of interest" description="CD4-binding loop" evidence="33">
    <location>
        <begin position="362"/>
        <end position="372"/>
    </location>
</feature>
<feature type="disulfide bond" evidence="33">
    <location>
        <begin position="376"/>
        <end position="443"/>
    </location>
</feature>
<feature type="disulfide bond" evidence="33">
    <location>
        <begin position="229"/>
        <end position="240"/>
    </location>
</feature>
<feature type="disulfide bond" evidence="33">
    <location>
        <begin position="53"/>
        <end position="73"/>
    </location>
</feature>
<comment type="domain">
    <text evidence="33">Some of the most genetically diverse regions of the viral genome are present in Env. They are called variable regions 1 through 5 (V1 through V5). Coreceptor usage of gp120 is determined mainly by the primary structure of the third variable region (V3) in the outer domain of gp120. The sequence of V3 determines which coreceptor, CCR5 and/or CXCR4 (corresponding to R5/macrophage, X4/T cell and R5X4/T cell and macrophage tropism), is used to trigger the fusion potential of the Env complex, and hence which cells the virus can infect. Binding to CCR5 involves a region adjacent in addition to V3.</text>
</comment>
<accession>A0A887F9S9</accession>
<keyword evidence="30 33" id="KW-0449">Lipoprotein</keyword>
<feature type="disulfide bond" evidence="33">
    <location>
        <begin position="130"/>
        <end position="156"/>
    </location>
</feature>
<dbReference type="Gene3D" id="1.20.5.490">
    <property type="entry name" value="Single helix bin"/>
    <property type="match status" value="1"/>
</dbReference>
<protein>
    <recommendedName>
        <fullName evidence="33">Envelope glycoprotein gp160</fullName>
    </recommendedName>
    <alternativeName>
        <fullName evidence="33">Env polyprotein</fullName>
    </alternativeName>
    <component>
        <recommendedName>
            <fullName evidence="33">Surface protein gp120</fullName>
            <shortName evidence="33">SU</shortName>
        </recommendedName>
        <alternativeName>
            <fullName evidence="33">Glycoprotein 120</fullName>
            <shortName evidence="33">gp120</shortName>
        </alternativeName>
    </component>
    <component>
        <recommendedName>
            <fullName evidence="33">Transmembrane protein gp41</fullName>
            <shortName evidence="33">TM</shortName>
        </recommendedName>
        <alternativeName>
            <fullName evidence="33">Glycoprotein 41</fullName>
            <shortName evidence="33">gp41</shortName>
        </alternativeName>
    </component>
</protein>
<dbReference type="InterPro" id="IPR037527">
    <property type="entry name" value="Gp160"/>
</dbReference>
<comment type="subunit">
    <text evidence="32">The mature envelope protein (Env) consists of a homotrimer of non-covalently associated gp120-gp41 heterodimers. The resulting complex protrudes from the virus surface as a spike. There seems to be as few as 10 spikes on the average virion. Interacts with host CD4, CCR5 and CXCR4. Gp120 also interacts with the C-type lectins CD209/DC-SIGN and CLEC4M/DC-SIGNR (collectively referred to as DC-SIGN(R)). Gp120 and gp41 interact with GalCer. Gp120 interacts with host ITGA4/ITGB7 complex; on CD4+ T-cells, this interaction results in rapid activation of integrin ITGAL/LFA-1, which facilitates efficient cell-to-cell spreading of HIV-1. Gp120 interacts with cell-associated heparan sulfate; this interaction increases virus infectivity on permissive cells and may be involved in infection of CD4- cells.</text>
</comment>
<dbReference type="GO" id="GO:0016020">
    <property type="term" value="C:membrane"/>
    <property type="evidence" value="ECO:0007669"/>
    <property type="project" value="UniProtKB-UniRule"/>
</dbReference>
<keyword evidence="22 33" id="KW-1133">Transmembrane helix</keyword>
<feature type="transmembrane region" description="Helical" evidence="34">
    <location>
        <begin position="513"/>
        <end position="536"/>
    </location>
</feature>
<comment type="similarity">
    <text evidence="33">Belongs to the HIV-1 env protein family.</text>
</comment>
<evidence type="ECO:0000256" key="12">
    <source>
        <dbReference type="ARBA" id="ARBA00022595"/>
    </source>
</evidence>
<keyword evidence="31 33" id="KW-1160">Virus entry into host cell</keyword>
<feature type="site" description="Cleavage; by host furin" evidence="33">
    <location>
        <begin position="512"/>
        <end position="513"/>
    </location>
</feature>
<evidence type="ECO:0000256" key="14">
    <source>
        <dbReference type="ARBA" id="ARBA00022692"/>
    </source>
</evidence>
<comment type="domain">
    <text evidence="33">The YXXL motif is involved in determining the exact site of viral release at the surface of infected mononuclear cells and promotes endocytosis. YXXL and di-leucine endocytosis motifs interact directly or indirectly with the clathrin adapter complexes, opperate independently, and their activities are not additive.</text>
</comment>
<comment type="function">
    <text evidence="33">Transmembrane protein gp41: Acts as a class I viral fusion protein. Under the current model, the protein has at least 3 conformational states: pre-fusion native state, pre-hairpin intermediate state, and post-fusion hairpin state. During fusion of viral and target intracellular membranes, the coiled coil regions (heptad repeats) assume a trimer-of-hairpins structure, positioning the fusion peptide in close proximity to the C-terminal region of the ectodomain. The formation of this structure appears to drive apposition and subsequent fusion of viral and target cell membranes. Complete fusion occurs in host cell endosomes and is dynamin-dependent, however some lipid transfer might occur at the plasma membrane. The virus undergoes clathrin-dependent internalization long before endosomal fusion, thus minimizing the surface exposure of conserved viral epitopes during fusion and reducing the efficacy of inhibitors targeting these epitopes. Membranes fusion leads to delivery of the nucleocapsid into the cytoplasm.</text>
</comment>
<comment type="miscellaneous">
    <text evidence="33">HIV-1 lineages are divided in three main groups, M (for Major), O (for Outlier), and N (for New, or Non-M, Non-O). The vast majority of strains found worldwide belong to the group M. Group O seems to be endemic to and largely confined to Cameroon and neighboring countries in West Central Africa, where these viruses represent a small minority of HIV-1 strains. The group N is represented by a limited number of isolates from Cameroonian persons. The group M is further subdivided in 9 clades or subtypes (A to D, F to H, J and K).</text>
</comment>
<dbReference type="GO" id="GO:1903908">
    <property type="term" value="P:positive regulation of plasma membrane raft polarization"/>
    <property type="evidence" value="ECO:0007669"/>
    <property type="project" value="UniProtKB-UniRule"/>
</dbReference>
<feature type="disulfide bond" evidence="33">
    <location>
        <begin position="383"/>
        <end position="416"/>
    </location>
</feature>
<comment type="miscellaneous">
    <text evidence="33">Inhibitors targeting HIV-1 viral envelope proteins are used as antiretroviral drugs. Attachment of virions to the cell surface via non-specific interactions and CD4 binding can be blocked by inhibitors that include cyanovirin-N, cyclotriazadisulfonamide analogs, PRO 2000, TNX 355 and PRO 542. In addition, BMS 806 can block CD4-induced conformational changes. Env interactions with the coreceptor molecules can be targeted by CCR5 antagonists including SCH-D, maraviroc (UK 427857) and aplaviroc (GW 873140), and the CXCR4 antagonist AMD 070. Fusion of viral and cellular membranes can be inhibited by peptides such as enfuvirtide and tifuvirtide (T 1249). Resistance to inhibitors associated with mutations in Env are observed. Most of the time, single mutations confer only a modest reduction in drug susceptibility. Combination of several mutations is usually required to develop a high-level drug resistance.</text>
</comment>
<dbReference type="GO" id="GO:0005198">
    <property type="term" value="F:structural molecule activity"/>
    <property type="evidence" value="ECO:0007669"/>
    <property type="project" value="UniProtKB-UniRule"/>
</dbReference>
<feature type="coiled-coil region" evidence="33">
    <location>
        <begin position="634"/>
        <end position="668"/>
    </location>
</feature>
<comment type="function">
    <text evidence="33">Surface protein gp120: Attaches the virus to the host lymphoid cell by binding to the primary receptor CD4. This interaction induces a structural rearrangement creating a high affinity binding site for a chemokine coreceptor like CXCR4 and/or CCR5. Acts as a ligand for CD209/DC-SIGN and CLEC4M/DC-SIGNR, which are respectively found on dendritic cells (DCs), and on endothelial cells of liver sinusoids and lymph node sinuses. These interactions allow capture of viral particles at mucosal surfaces by these cells and subsequent transmission to permissive cells. HIV subverts the migration properties of dendritic cells to gain access to CD4+ T-cells in lymph nodes. Virus transmission to permissive T-cells occurs either in trans (without DCs infection, through viral capture and transmission), or in cis (following DCs productive infection, through the usual CD4-gp120 interaction), thereby inducing a robust infection. In trans infection, bound virions remain infectious over days and it is proposed that they are not degraded, but protected in non-lysosomal acidic organelles within the DCs close to the cell membrane thus contributing to the viral infectious potential during DCs' migration from the periphery to the lymphoid tissues. On arrival at lymphoid tissues, intact virions recycle back to DCs' cell surface allowing virus transmission to CD4+ T-cells.</text>
</comment>
<feature type="transmembrane region" description="Helical" evidence="34">
    <location>
        <begin position="679"/>
        <end position="706"/>
    </location>
</feature>